<dbReference type="InterPro" id="IPR047789">
    <property type="entry name" value="CU044_5270-like"/>
</dbReference>
<dbReference type="RefSeq" id="WP_206301535.1">
    <property type="nucleotide sequence ID" value="NZ_JBJVNI010000021.1"/>
</dbReference>
<evidence type="ECO:0000313" key="1">
    <source>
        <dbReference type="EMBL" id="MFM9613555.1"/>
    </source>
</evidence>
<dbReference type="NCBIfam" id="NF038083">
    <property type="entry name" value="CU044_5270_fam"/>
    <property type="match status" value="1"/>
</dbReference>
<name>A0ABW9HZN4_9ACTN</name>
<reference evidence="1 2" key="1">
    <citation type="submission" date="2024-12" db="EMBL/GenBank/DDBJ databases">
        <title>Forecasting of Potato common scab and diversities of Pathogenic streptomyces spp. in china.</title>
        <authorList>
            <person name="Handique U."/>
            <person name="Wu J."/>
        </authorList>
    </citation>
    <scope>NUCLEOTIDE SEQUENCE [LARGE SCALE GENOMIC DNA]</scope>
    <source>
        <strain evidence="1 2">ZRIMU1530</strain>
    </source>
</reference>
<sequence>MTQLPERDLPPGRHLLLKEHLMTEISQAQAQAPAPTPEQAPAPSRKWLRPALAAAAVATAAAVAFTVLPSAGSGGGAPQPPSRQTVALLEDMALAAASGQPHGPVRDDQFVYVESRVSYSSARDGRITVQPLHRQEIWTSVDGLHTGLKREAGEKPMDLPPDVRPGGPGWEVSAFYNHLKTLPTTADRMWDYLYETAPKYSEQDTYQAMFVLAGDLLVNSVMPPEQGAALFRAVARIPGVTLTGDAVDAAGRPGAGVSRQDPDNPTRDEWIFDLRTHAFLGERSVATSDHSDVKKGTVTSNTAVLRRAIVDRAGQRP</sequence>
<proteinExistence type="predicted"/>
<accession>A0ABW9HZN4</accession>
<keyword evidence="2" id="KW-1185">Reference proteome</keyword>
<protein>
    <submittedName>
        <fullName evidence="1">CU044_5270 family protein</fullName>
    </submittedName>
</protein>
<gene>
    <name evidence="1" type="ORF">ACKI18_33320</name>
</gene>
<organism evidence="1 2">
    <name type="scientific">Streptomyces niveiscabiei</name>
    <dbReference type="NCBI Taxonomy" id="164115"/>
    <lineage>
        <taxon>Bacteria</taxon>
        <taxon>Bacillati</taxon>
        <taxon>Actinomycetota</taxon>
        <taxon>Actinomycetes</taxon>
        <taxon>Kitasatosporales</taxon>
        <taxon>Streptomycetaceae</taxon>
        <taxon>Streptomyces</taxon>
    </lineage>
</organism>
<comment type="caution">
    <text evidence="1">The sequence shown here is derived from an EMBL/GenBank/DDBJ whole genome shotgun (WGS) entry which is preliminary data.</text>
</comment>
<evidence type="ECO:0000313" key="2">
    <source>
        <dbReference type="Proteomes" id="UP001631957"/>
    </source>
</evidence>
<dbReference type="Proteomes" id="UP001631957">
    <property type="component" value="Unassembled WGS sequence"/>
</dbReference>
<dbReference type="EMBL" id="JBJVNI010000021">
    <property type="protein sequence ID" value="MFM9613555.1"/>
    <property type="molecule type" value="Genomic_DNA"/>
</dbReference>